<dbReference type="OrthoDB" id="5842693at2759"/>
<keyword evidence="3" id="KW-1185">Reference proteome</keyword>
<feature type="region of interest" description="Disordered" evidence="1">
    <location>
        <begin position="143"/>
        <end position="163"/>
    </location>
</feature>
<evidence type="ECO:0000313" key="2">
    <source>
        <dbReference type="EMBL" id="CAI5450993.1"/>
    </source>
</evidence>
<evidence type="ECO:0000313" key="3">
    <source>
        <dbReference type="Proteomes" id="UP001152747"/>
    </source>
</evidence>
<sequence>MSEELLQKFLSSVEQEDGISRKNFKKDKNSVARNNVKKILNAASKGHIELSAEESYIVQKPSTSHGDYVNDHLASQGFSLIEQARSYKPKDLKKRNLKYVKYQETRKLDSKKGKLLVNEHLKTKNDLKAIRKQKKMLIGVKEPRRQFPGAKSKKKEKSKSVFSEKDFAEISRAPKRLNTISDHSFI</sequence>
<evidence type="ECO:0000256" key="1">
    <source>
        <dbReference type="SAM" id="MobiDB-lite"/>
    </source>
</evidence>
<gene>
    <name evidence="2" type="ORF">CAMP_LOCUS13630</name>
</gene>
<name>A0A9P1IRZ7_9PELO</name>
<protein>
    <recommendedName>
        <fullName evidence="4">40S ribosomal protein S19-binding protein 1</fullName>
    </recommendedName>
</protein>
<evidence type="ECO:0008006" key="4">
    <source>
        <dbReference type="Google" id="ProtNLM"/>
    </source>
</evidence>
<accession>A0A9P1IRZ7</accession>
<organism evidence="2 3">
    <name type="scientific">Caenorhabditis angaria</name>
    <dbReference type="NCBI Taxonomy" id="860376"/>
    <lineage>
        <taxon>Eukaryota</taxon>
        <taxon>Metazoa</taxon>
        <taxon>Ecdysozoa</taxon>
        <taxon>Nematoda</taxon>
        <taxon>Chromadorea</taxon>
        <taxon>Rhabditida</taxon>
        <taxon>Rhabditina</taxon>
        <taxon>Rhabditomorpha</taxon>
        <taxon>Rhabditoidea</taxon>
        <taxon>Rhabditidae</taxon>
        <taxon>Peloderinae</taxon>
        <taxon>Caenorhabditis</taxon>
    </lineage>
</organism>
<dbReference type="EMBL" id="CANHGI010000005">
    <property type="protein sequence ID" value="CAI5450993.1"/>
    <property type="molecule type" value="Genomic_DNA"/>
</dbReference>
<comment type="caution">
    <text evidence="2">The sequence shown here is derived from an EMBL/GenBank/DDBJ whole genome shotgun (WGS) entry which is preliminary data.</text>
</comment>
<dbReference type="AlphaFoldDB" id="A0A9P1IRZ7"/>
<proteinExistence type="predicted"/>
<dbReference type="Proteomes" id="UP001152747">
    <property type="component" value="Unassembled WGS sequence"/>
</dbReference>
<reference evidence="2" key="1">
    <citation type="submission" date="2022-11" db="EMBL/GenBank/DDBJ databases">
        <authorList>
            <person name="Kikuchi T."/>
        </authorList>
    </citation>
    <scope>NUCLEOTIDE SEQUENCE</scope>
    <source>
        <strain evidence="2">PS1010</strain>
    </source>
</reference>